<comment type="caution">
    <text evidence="1">The sequence shown here is derived from an EMBL/GenBank/DDBJ whole genome shotgun (WGS) entry which is preliminary data.</text>
</comment>
<protein>
    <submittedName>
        <fullName evidence="1">Uncharacterized protein</fullName>
    </submittedName>
</protein>
<dbReference type="SUPFAM" id="SSF101898">
    <property type="entry name" value="NHL repeat"/>
    <property type="match status" value="1"/>
</dbReference>
<sequence>MHGSNLKASLSSVEKFDWVEALKEVPFVETLYNWSAKVDSLQQSGQLRSAVTSLPFWISFHSTASDEVAPLYVLQADGFQWNEESIITILQEITGKTFTTSLQVFNDYELINVVHEGSRLVMLIQGDYLVISEENILVEDVVRALQNESSRLVVGAMEAYPESDIQLVLNTKRLSELERVFFKEVKQSQVRKPEIAFVGLKFTTEGIEARGAAYLQSLLEAGESSIFGKNLVPLSAIDFSWRPFKIRMEEFEPLLKGELLSVTLDMNFSDVSKVLLINTTDTVYLRRTLERISEQYTSPQDSAVYSEYYLSTYLGFVQQDDFVKELTGLEEPMGAPYYAIFQNALILSDNLDALKTVMNEFDNESTWGKSVQKREILDDIVQETNLTVFKDFAFASESMIDRLKPKWHEFIEEKPALKQLFKRFQLQLNASNANYLVSSFVAFNEIKPQLLPGNKVPAGQEQRELNIRANVFADTTLITKPFVVRNHVNASLEVIFQDHNNTLYLASRQGDVLWKLPVEAPVIGPIHQIDYFNNKKLQYLFFTDSLVHLIDRNGEVVEGFPKPYEAPMAIEGSAVVDYDNSKRYRYLTRDRRGNISLFDKEVNLLEGWNPNAMEGNLLQTPFHVRVRGRDAFVAVEVTGEISLLNRRGEYYQGFPQKFDQRFSGDVAFIKGPNFAGTQIAVIGQEGELLKLNLEGKLVQSKQFFRPTTRSIYSMVSDVLETGYRVFRNDQNRIAFFDMEGQEVFEIPLENSGNLEVEFYNFRNGRELYVIRDKTKQTLHLLNGEGVAIAPIIPAAHRVSILYYQNLSEYEVFVNFANQMNIYTIDAK</sequence>
<evidence type="ECO:0000313" key="2">
    <source>
        <dbReference type="Proteomes" id="UP000658258"/>
    </source>
</evidence>
<name>A0ABQ3I9G0_9BACT</name>
<gene>
    <name evidence="1" type="ORF">GCM10011340_16700</name>
</gene>
<reference evidence="2" key="1">
    <citation type="journal article" date="2019" name="Int. J. Syst. Evol. Microbiol.">
        <title>The Global Catalogue of Microorganisms (GCM) 10K type strain sequencing project: providing services to taxonomists for standard genome sequencing and annotation.</title>
        <authorList>
            <consortium name="The Broad Institute Genomics Platform"/>
            <consortium name="The Broad Institute Genome Sequencing Center for Infectious Disease"/>
            <person name="Wu L."/>
            <person name="Ma J."/>
        </authorList>
    </citation>
    <scope>NUCLEOTIDE SEQUENCE [LARGE SCALE GENOMIC DNA]</scope>
    <source>
        <strain evidence="2">CGMCC 1.15111</strain>
    </source>
</reference>
<accession>A0ABQ3I9G0</accession>
<organism evidence="1 2">
    <name type="scientific">Roseivirga thermotolerans</name>
    <dbReference type="NCBI Taxonomy" id="1758176"/>
    <lineage>
        <taxon>Bacteria</taxon>
        <taxon>Pseudomonadati</taxon>
        <taxon>Bacteroidota</taxon>
        <taxon>Cytophagia</taxon>
        <taxon>Cytophagales</taxon>
        <taxon>Roseivirgaceae</taxon>
        <taxon>Roseivirga</taxon>
    </lineage>
</organism>
<dbReference type="Proteomes" id="UP000658258">
    <property type="component" value="Unassembled WGS sequence"/>
</dbReference>
<proteinExistence type="predicted"/>
<keyword evidence="2" id="KW-1185">Reference proteome</keyword>
<evidence type="ECO:0000313" key="1">
    <source>
        <dbReference type="EMBL" id="GHE62205.1"/>
    </source>
</evidence>
<dbReference type="EMBL" id="BNAG01000002">
    <property type="protein sequence ID" value="GHE62205.1"/>
    <property type="molecule type" value="Genomic_DNA"/>
</dbReference>